<organism evidence="1 2">
    <name type="scientific">Laodelphax striatellus</name>
    <name type="common">Small brown planthopper</name>
    <name type="synonym">Delphax striatella</name>
    <dbReference type="NCBI Taxonomy" id="195883"/>
    <lineage>
        <taxon>Eukaryota</taxon>
        <taxon>Metazoa</taxon>
        <taxon>Ecdysozoa</taxon>
        <taxon>Arthropoda</taxon>
        <taxon>Hexapoda</taxon>
        <taxon>Insecta</taxon>
        <taxon>Pterygota</taxon>
        <taxon>Neoptera</taxon>
        <taxon>Paraneoptera</taxon>
        <taxon>Hemiptera</taxon>
        <taxon>Auchenorrhyncha</taxon>
        <taxon>Fulgoroidea</taxon>
        <taxon>Delphacidae</taxon>
        <taxon>Criomorphinae</taxon>
        <taxon>Laodelphax</taxon>
    </lineage>
</organism>
<dbReference type="Proteomes" id="UP000291343">
    <property type="component" value="Unassembled WGS sequence"/>
</dbReference>
<gene>
    <name evidence="1" type="ORF">LSTR_LSTR005963</name>
</gene>
<dbReference type="EMBL" id="QKKF02037604">
    <property type="protein sequence ID" value="RZF32059.1"/>
    <property type="molecule type" value="Genomic_DNA"/>
</dbReference>
<dbReference type="InParanoid" id="A0A482WEU2"/>
<comment type="caution">
    <text evidence="1">The sequence shown here is derived from an EMBL/GenBank/DDBJ whole genome shotgun (WGS) entry which is preliminary data.</text>
</comment>
<accession>A0A482WEU2</accession>
<dbReference type="AlphaFoldDB" id="A0A482WEU2"/>
<proteinExistence type="predicted"/>
<protein>
    <submittedName>
        <fullName evidence="1">Uncharacterized protein</fullName>
    </submittedName>
</protein>
<evidence type="ECO:0000313" key="2">
    <source>
        <dbReference type="Proteomes" id="UP000291343"/>
    </source>
</evidence>
<name>A0A482WEU2_LAOST</name>
<keyword evidence="2" id="KW-1185">Reference proteome</keyword>
<sequence>MDQSERGLGTHAQNEMRMSSSCRCRECGIDLNPFTTGVHLNAHNFNRFFLSYHMVFHILTTAGNFSSQFLIVCACFCHLKVGFRYCGLAAEPDTTSQDGGQIRSLGTPLPLKAMYTPQRVYTWCNRSRSKLIRYLDFVEDLALYDLDKEEDQVVLLDILCGDQSDLDELQSSDDEVSEEPLLKKPTRIVVPSHYDGITEKKKIEWRHKKFTMPQIGDLPWMILQN</sequence>
<evidence type="ECO:0000313" key="1">
    <source>
        <dbReference type="EMBL" id="RZF32059.1"/>
    </source>
</evidence>
<reference evidence="1 2" key="1">
    <citation type="journal article" date="2017" name="Gigascience">
        <title>Genome sequence of the small brown planthopper, Laodelphax striatellus.</title>
        <authorList>
            <person name="Zhu J."/>
            <person name="Jiang F."/>
            <person name="Wang X."/>
            <person name="Yang P."/>
            <person name="Bao Y."/>
            <person name="Zhao W."/>
            <person name="Wang W."/>
            <person name="Lu H."/>
            <person name="Wang Q."/>
            <person name="Cui N."/>
            <person name="Li J."/>
            <person name="Chen X."/>
            <person name="Luo L."/>
            <person name="Yu J."/>
            <person name="Kang L."/>
            <person name="Cui F."/>
        </authorList>
    </citation>
    <scope>NUCLEOTIDE SEQUENCE [LARGE SCALE GENOMIC DNA]</scope>
    <source>
        <strain evidence="1">Lst14</strain>
    </source>
</reference>